<evidence type="ECO:0000313" key="4">
    <source>
        <dbReference type="EMBL" id="SFF38747.1"/>
    </source>
</evidence>
<dbReference type="STRING" id="1003.SAMN04488541_10303"/>
<keyword evidence="5" id="KW-1185">Reference proteome</keyword>
<feature type="domain" description="Sortilin N-terminal" evidence="3">
    <location>
        <begin position="542"/>
        <end position="682"/>
    </location>
</feature>
<dbReference type="InterPro" id="IPR015943">
    <property type="entry name" value="WD40/YVTN_repeat-like_dom_sf"/>
</dbReference>
<protein>
    <recommendedName>
        <fullName evidence="3">Sortilin N-terminal domain-containing protein</fullName>
    </recommendedName>
</protein>
<dbReference type="SUPFAM" id="SSF50939">
    <property type="entry name" value="Sialidases"/>
    <property type="match status" value="1"/>
</dbReference>
<proteinExistence type="predicted"/>
<dbReference type="AlphaFoldDB" id="A0A1I2ICA7"/>
<gene>
    <name evidence="4" type="ORF">SAMN04488541_10303</name>
</gene>
<feature type="domain" description="Sortilin N-terminal" evidence="3">
    <location>
        <begin position="149"/>
        <end position="274"/>
    </location>
</feature>
<keyword evidence="1" id="KW-0677">Repeat</keyword>
<dbReference type="Pfam" id="PF15902">
    <property type="entry name" value="Sortilin-Vps10"/>
    <property type="match status" value="2"/>
</dbReference>
<dbReference type="PANTHER" id="PTHR12106">
    <property type="entry name" value="SORTILIN RELATED"/>
    <property type="match status" value="1"/>
</dbReference>
<dbReference type="Proteomes" id="UP000199513">
    <property type="component" value="Unassembled WGS sequence"/>
</dbReference>
<evidence type="ECO:0000259" key="3">
    <source>
        <dbReference type="Pfam" id="PF15902"/>
    </source>
</evidence>
<reference evidence="4 5" key="1">
    <citation type="submission" date="2016-10" db="EMBL/GenBank/DDBJ databases">
        <authorList>
            <person name="de Groot N.N."/>
        </authorList>
    </citation>
    <scope>NUCLEOTIDE SEQUENCE [LARGE SCALE GENOMIC DNA]</scope>
    <source>
        <strain>GEY</strain>
        <strain evidence="5">DSM 9560</strain>
    </source>
</reference>
<name>A0A1I2ICA7_9BACT</name>
<dbReference type="EMBL" id="FONY01000030">
    <property type="protein sequence ID" value="SFF38747.1"/>
    <property type="molecule type" value="Genomic_DNA"/>
</dbReference>
<sequence>MKRLSLTLLYIFLRTKLITVIFLLLVFLQAKLSTQELFAQKRQARATEIFDKSLYSAMEWRNIGPFRGGRSVTATGVVGQPLVYYFGGVGSGVWKTEDAGISWKNISDNTFKTSSVGAITVAENDPNVIYVGMGEHAVRGVATSFGDGVYKSTDAGKTWSHLGLEKTLHIAEICVHPQNADIVYVAAQGALHGASRDRGIYKSTDGGKSWKQVLYTDENTGAVDLSMDMNNPRILYAAMWEHRRTPWQVQSGGEGCAILKSTDGGETWKKLSKGLPEKMGKIGVSVSRANSEVVYANIEAEGEKAGVYRSNDGGETWTQTSKDRTTVARAWYYIEIYADPQDTETVYVLNAPTLRSIDGGKTFTPVPTPHGDNHDLWINPKDNKNMINANDGGANVSFNYGKSWSTQQNQPTSQFYRVSVDNQFPYNVYGGQQDNTSVKIASRTDGNGITWKDWSISAGCESAYLAFDPENPDIVFGGCYQGIIDMLDTKTGEAKSIMAYPYLGLATQAQNVKYRFNWNAPILVSKHNKSTLYHAGHVLLKSSDKGMSWTEISPDLTRNEKNKQGWGGTSLTNEGAGGEVYNTIMYVMESPHEAGTIYVGTDDGLVHLTKDEGKTWQNITPPNIGEGIINAIEISPHDKATAYITLIKYKTNDYQPYIYKTTDYGKTWTKITNGIKDNHFARVVREDPKRKDLLYAGTEHALYLSFDGGANWQDFQLNMPVTPINDLVVHQNDLVAATSGRSFWILDDLTPLHQLNQEVAKADMHLFKPRDTYKLNGGSGGSEGQNPPNGVMIFYYLKAKTDSTLTLDIIDPSGKIVRSYSSKKDVVVPNPLRITGDPTLETSEGMNRIVWDFRTENQVLVPDIFLPNSLAGYRVKPGKYTVKIKLMGKEMSQTFELLPDPRIKATAAQYEEQAKVLEQIYNQLNEIHEGVNKMNKVKEQIKIISEMSESKSLKEEAEKLMKKINDLEGELIQRKQKTFQDVINFPNKLNADFAHLKEEIVDTNNPAVTEGAKKRLQDLSATWQQRKAEMQKILTEDVQKFNDLYKQQSPNPVRVPEGR</sequence>
<dbReference type="InterPro" id="IPR031778">
    <property type="entry name" value="Sortilin_N"/>
</dbReference>
<dbReference type="SUPFAM" id="SSF110296">
    <property type="entry name" value="Oligoxyloglucan reducing end-specific cellobiohydrolase"/>
    <property type="match status" value="1"/>
</dbReference>
<dbReference type="Gene3D" id="2.130.10.10">
    <property type="entry name" value="YVTN repeat-like/Quinoprotein amine dehydrogenase"/>
    <property type="match status" value="4"/>
</dbReference>
<organism evidence="4 5">
    <name type="scientific">Thermoflexibacter ruber</name>
    <dbReference type="NCBI Taxonomy" id="1003"/>
    <lineage>
        <taxon>Bacteria</taxon>
        <taxon>Pseudomonadati</taxon>
        <taxon>Bacteroidota</taxon>
        <taxon>Cytophagia</taxon>
        <taxon>Cytophagales</taxon>
        <taxon>Thermoflexibacteraceae</taxon>
        <taxon>Thermoflexibacter</taxon>
    </lineage>
</organism>
<dbReference type="OrthoDB" id="9757809at2"/>
<evidence type="ECO:0000313" key="5">
    <source>
        <dbReference type="Proteomes" id="UP000199513"/>
    </source>
</evidence>
<keyword evidence="2" id="KW-0175">Coiled coil</keyword>
<accession>A0A1I2ICA7</accession>
<evidence type="ECO:0000256" key="2">
    <source>
        <dbReference type="SAM" id="Coils"/>
    </source>
</evidence>
<dbReference type="InterPro" id="IPR036278">
    <property type="entry name" value="Sialidase_sf"/>
</dbReference>
<dbReference type="PANTHER" id="PTHR12106:SF27">
    <property type="entry name" value="SORTILIN-RELATED RECEPTOR"/>
    <property type="match status" value="1"/>
</dbReference>
<dbReference type="CDD" id="cd15482">
    <property type="entry name" value="Sialidase_non-viral"/>
    <property type="match status" value="2"/>
</dbReference>
<feature type="coiled-coil region" evidence="2">
    <location>
        <begin position="907"/>
        <end position="977"/>
    </location>
</feature>
<dbReference type="InterPro" id="IPR050310">
    <property type="entry name" value="VPS10-sortilin"/>
</dbReference>
<evidence type="ECO:0000256" key="1">
    <source>
        <dbReference type="ARBA" id="ARBA00022737"/>
    </source>
</evidence>